<reference evidence="9 10" key="1">
    <citation type="submission" date="2023-03" db="EMBL/GenBank/DDBJ databases">
        <title>Genome insight into feeding habits of ladybird beetles.</title>
        <authorList>
            <person name="Li H.-S."/>
            <person name="Huang Y.-H."/>
            <person name="Pang H."/>
        </authorList>
    </citation>
    <scope>NUCLEOTIDE SEQUENCE [LARGE SCALE GENOMIC DNA]</scope>
    <source>
        <strain evidence="9">SYSU_2023b</strain>
        <tissue evidence="9">Whole body</tissue>
    </source>
</reference>
<evidence type="ECO:0000256" key="3">
    <source>
        <dbReference type="ARBA" id="ARBA00057009"/>
    </source>
</evidence>
<organism evidence="9 10">
    <name type="scientific">Henosepilachna vigintioctopunctata</name>
    <dbReference type="NCBI Taxonomy" id="420089"/>
    <lineage>
        <taxon>Eukaryota</taxon>
        <taxon>Metazoa</taxon>
        <taxon>Ecdysozoa</taxon>
        <taxon>Arthropoda</taxon>
        <taxon>Hexapoda</taxon>
        <taxon>Insecta</taxon>
        <taxon>Pterygota</taxon>
        <taxon>Neoptera</taxon>
        <taxon>Endopterygota</taxon>
        <taxon>Coleoptera</taxon>
        <taxon>Polyphaga</taxon>
        <taxon>Cucujiformia</taxon>
        <taxon>Coccinelloidea</taxon>
        <taxon>Coccinellidae</taxon>
        <taxon>Epilachninae</taxon>
        <taxon>Epilachnini</taxon>
        <taxon>Henosepilachna</taxon>
    </lineage>
</organism>
<dbReference type="Proteomes" id="UP001431783">
    <property type="component" value="Unassembled WGS sequence"/>
</dbReference>
<accession>A0AAW1VIX6</accession>
<evidence type="ECO:0000256" key="5">
    <source>
        <dbReference type="ARBA" id="ARBA00081149"/>
    </source>
</evidence>
<evidence type="ECO:0000256" key="1">
    <source>
        <dbReference type="ARBA" id="ARBA00008390"/>
    </source>
</evidence>
<dbReference type="Pfam" id="PF00061">
    <property type="entry name" value="Lipocalin"/>
    <property type="match status" value="1"/>
</dbReference>
<evidence type="ECO:0000256" key="6">
    <source>
        <dbReference type="RuleBase" id="RU003696"/>
    </source>
</evidence>
<sequence length="165" mass="18364">MLFQQAVPLLSVVFFLAGNSVAKHVDAKMSKLEEFFGKKYELSESHNFDEFMSAIGVGLFTRKIAGAVTPVLDLSKEGDKYVITQKSTFKNMIIKFTPGVAFKQETPDGRTVNSVITIEGNKLHEVQKDDSGSETVIDRVFSDTEVNMKMHHGNVEATRVYKLLG</sequence>
<dbReference type="SUPFAM" id="SSF50814">
    <property type="entry name" value="Lipocalins"/>
    <property type="match status" value="1"/>
</dbReference>
<dbReference type="GO" id="GO:0005504">
    <property type="term" value="F:fatty acid binding"/>
    <property type="evidence" value="ECO:0007669"/>
    <property type="project" value="UniProtKB-ARBA"/>
</dbReference>
<dbReference type="InterPro" id="IPR012674">
    <property type="entry name" value="Calycin"/>
</dbReference>
<dbReference type="PRINTS" id="PR00178">
    <property type="entry name" value="FATTYACIDBP"/>
</dbReference>
<evidence type="ECO:0000259" key="8">
    <source>
        <dbReference type="PROSITE" id="PS00214"/>
    </source>
</evidence>
<comment type="caution">
    <text evidence="9">The sequence shown here is derived from an EMBL/GenBank/DDBJ whole genome shotgun (WGS) entry which is preliminary data.</text>
</comment>
<evidence type="ECO:0000256" key="7">
    <source>
        <dbReference type="SAM" id="SignalP"/>
    </source>
</evidence>
<dbReference type="FunFam" id="2.40.128.20:FF:000001">
    <property type="entry name" value="Fatty acid-binding protein, adipocyte"/>
    <property type="match status" value="1"/>
</dbReference>
<feature type="signal peptide" evidence="7">
    <location>
        <begin position="1"/>
        <end position="22"/>
    </location>
</feature>
<gene>
    <name evidence="9" type="ORF">WA026_020550</name>
</gene>
<dbReference type="Gene3D" id="2.40.128.20">
    <property type="match status" value="1"/>
</dbReference>
<dbReference type="InterPro" id="IPR000566">
    <property type="entry name" value="Lipocln_cytosolic_FA-bd_dom"/>
</dbReference>
<name>A0AAW1VIX6_9CUCU</name>
<evidence type="ECO:0000256" key="2">
    <source>
        <dbReference type="ARBA" id="ARBA00023121"/>
    </source>
</evidence>
<keyword evidence="10" id="KW-1185">Reference proteome</keyword>
<dbReference type="EMBL" id="JARQZJ010000135">
    <property type="protein sequence ID" value="KAK9892562.1"/>
    <property type="molecule type" value="Genomic_DNA"/>
</dbReference>
<feature type="domain" description="Cytosolic fatty-acid binding proteins" evidence="8">
    <location>
        <begin position="38"/>
        <end position="55"/>
    </location>
</feature>
<keyword evidence="6" id="KW-0813">Transport</keyword>
<dbReference type="AlphaFoldDB" id="A0AAW1VIX6"/>
<dbReference type="PANTHER" id="PTHR11955">
    <property type="entry name" value="FATTY ACID BINDING PROTEIN"/>
    <property type="match status" value="1"/>
</dbReference>
<dbReference type="PROSITE" id="PS00214">
    <property type="entry name" value="FABP"/>
    <property type="match status" value="1"/>
</dbReference>
<comment type="function">
    <text evidence="3">Binds fatty acids in a 1:1 molar ratio.</text>
</comment>
<dbReference type="InterPro" id="IPR000463">
    <property type="entry name" value="Fatty_acid-bd"/>
</dbReference>
<protein>
    <recommendedName>
        <fullName evidence="4">Fatty acid-binding protein, muscle</fullName>
    </recommendedName>
    <alternativeName>
        <fullName evidence="5">M-FABP</fullName>
    </alternativeName>
</protein>
<proteinExistence type="inferred from homology"/>
<evidence type="ECO:0000256" key="4">
    <source>
        <dbReference type="ARBA" id="ARBA00072951"/>
    </source>
</evidence>
<comment type="similarity">
    <text evidence="1 6">Belongs to the calycin superfamily. Fatty-acid binding protein (FABP) family.</text>
</comment>
<keyword evidence="7" id="KW-0732">Signal</keyword>
<keyword evidence="2" id="KW-0446">Lipid-binding</keyword>
<dbReference type="InterPro" id="IPR031259">
    <property type="entry name" value="ILBP"/>
</dbReference>
<evidence type="ECO:0000313" key="9">
    <source>
        <dbReference type="EMBL" id="KAK9892562.1"/>
    </source>
</evidence>
<evidence type="ECO:0000313" key="10">
    <source>
        <dbReference type="Proteomes" id="UP001431783"/>
    </source>
</evidence>
<feature type="chain" id="PRO_5043934804" description="Fatty acid-binding protein, muscle" evidence="7">
    <location>
        <begin position="23"/>
        <end position="165"/>
    </location>
</feature>